<evidence type="ECO:0000256" key="1">
    <source>
        <dbReference type="SAM" id="SignalP"/>
    </source>
</evidence>
<protein>
    <recommendedName>
        <fullName evidence="4">ASST-domain-containing protein</fullName>
    </recommendedName>
</protein>
<dbReference type="PROSITE" id="PS51257">
    <property type="entry name" value="PROKAR_LIPOPROTEIN"/>
    <property type="match status" value="1"/>
</dbReference>
<keyword evidence="3" id="KW-1185">Reference proteome</keyword>
<keyword evidence="1" id="KW-0732">Signal</keyword>
<accession>A0A1Q5UHS9</accession>
<dbReference type="AlphaFoldDB" id="A0A1Q5UHS9"/>
<name>A0A1Q5UHS9_9EURO</name>
<dbReference type="OrthoDB" id="5377172at2759"/>
<comment type="caution">
    <text evidence="2">The sequence shown here is derived from an EMBL/GenBank/DDBJ whole genome shotgun (WGS) entry which is preliminary data.</text>
</comment>
<dbReference type="Proteomes" id="UP000186955">
    <property type="component" value="Unassembled WGS sequence"/>
</dbReference>
<dbReference type="PANTHER" id="PTHR35340">
    <property type="entry name" value="PQQ ENZYME REPEAT PROTEIN-RELATED"/>
    <property type="match status" value="1"/>
</dbReference>
<evidence type="ECO:0008006" key="4">
    <source>
        <dbReference type="Google" id="ProtNLM"/>
    </source>
</evidence>
<dbReference type="InterPro" id="IPR039535">
    <property type="entry name" value="ASST-like"/>
</dbReference>
<reference evidence="2 3" key="1">
    <citation type="submission" date="2016-10" db="EMBL/GenBank/DDBJ databases">
        <title>Genome sequence of the ascomycete fungus Penicillium subrubescens.</title>
        <authorList>
            <person name="De Vries R.P."/>
            <person name="Peng M."/>
            <person name="Dilokpimol A."/>
            <person name="Hilden K."/>
            <person name="Makela M.R."/>
            <person name="Grigoriev I."/>
            <person name="Riley R."/>
            <person name="Granchi Z."/>
        </authorList>
    </citation>
    <scope>NUCLEOTIDE SEQUENCE [LARGE SCALE GENOMIC DNA]</scope>
    <source>
        <strain evidence="2 3">CBS 132785</strain>
    </source>
</reference>
<dbReference type="InterPro" id="IPR053143">
    <property type="entry name" value="Arylsulfate_ST"/>
</dbReference>
<dbReference type="PANTHER" id="PTHR35340:SF6">
    <property type="entry name" value="ASST-DOMAIN-CONTAINING PROTEIN"/>
    <property type="match status" value="1"/>
</dbReference>
<dbReference type="Pfam" id="PF14269">
    <property type="entry name" value="Arylsulfotran_2"/>
    <property type="match status" value="1"/>
</dbReference>
<feature type="chain" id="PRO_5012163091" description="ASST-domain-containing protein" evidence="1">
    <location>
        <begin position="25"/>
        <end position="507"/>
    </location>
</feature>
<feature type="signal peptide" evidence="1">
    <location>
        <begin position="1"/>
        <end position="24"/>
    </location>
</feature>
<organism evidence="2 3">
    <name type="scientific">Penicillium subrubescens</name>
    <dbReference type="NCBI Taxonomy" id="1316194"/>
    <lineage>
        <taxon>Eukaryota</taxon>
        <taxon>Fungi</taxon>
        <taxon>Dikarya</taxon>
        <taxon>Ascomycota</taxon>
        <taxon>Pezizomycotina</taxon>
        <taxon>Eurotiomycetes</taxon>
        <taxon>Eurotiomycetidae</taxon>
        <taxon>Eurotiales</taxon>
        <taxon>Aspergillaceae</taxon>
        <taxon>Penicillium</taxon>
    </lineage>
</organism>
<dbReference type="STRING" id="1316194.A0A1Q5UHS9"/>
<dbReference type="EMBL" id="MNBE01000251">
    <property type="protein sequence ID" value="OKP12036.1"/>
    <property type="molecule type" value="Genomic_DNA"/>
</dbReference>
<proteinExistence type="predicted"/>
<gene>
    <name evidence="2" type="ORF">PENSUB_2394</name>
</gene>
<evidence type="ECO:0000313" key="3">
    <source>
        <dbReference type="Proteomes" id="UP000186955"/>
    </source>
</evidence>
<evidence type="ECO:0000313" key="2">
    <source>
        <dbReference type="EMBL" id="OKP12036.1"/>
    </source>
</evidence>
<sequence>MSRSLTSCLSQALALFASCLSVSAAQSSTASLWPLQSYKSSSIQTPFMNVTKMGQTEPGYLFLTPKDVIRGNGYPTIYSDDGQLVWQGSSANYSALQPQMLDGEPVIALWTGYAGKGFGWGHISILNSSYDEIHRVTLNCKEQNFVTGLEPMEFDSCIDIHESQFTDNGTILVTAVNVTQANLSSVGGPKDGWIQDGLVYEIDIKTNEIVFRWSALENLDEVPLSDVYAPLGGSGVNKTDPYGYPHLNAVYKYGDDYLVSSRYMCSVFFIAPNGTLNWHLHGRTGGDFHLGIGASFCYQHDVRFESQTPERVTLSMHNNDNTDFTGATSLTTGLVLDVELQGSKKVTVKSRVWDADEPVYAQSQGSYQVLGNGHTLQDHGATPKIEEYDENGRIVMRARFGYDNTMQTYRVYRYPWVGRPSTKPSVVACPSSKSRKTAVYVSWNGATDVQSWKVLSGSQVKHTAVRNGFETTILVDGLSQKDQVVVEAVGGVIDGVRSESVTIGQGC</sequence>